<proteinExistence type="predicted"/>
<dbReference type="AlphaFoldDB" id="A0A7S1Q751"/>
<feature type="signal peptide" evidence="1">
    <location>
        <begin position="1"/>
        <end position="19"/>
    </location>
</feature>
<dbReference type="Gene3D" id="3.40.50.1110">
    <property type="entry name" value="SGNH hydrolase"/>
    <property type="match status" value="1"/>
</dbReference>
<dbReference type="EMBL" id="HBGE01030362">
    <property type="protein sequence ID" value="CAD9123137.1"/>
    <property type="molecule type" value="Transcribed_RNA"/>
</dbReference>
<dbReference type="GO" id="GO:0004620">
    <property type="term" value="F:phospholipase activity"/>
    <property type="evidence" value="ECO:0007669"/>
    <property type="project" value="InterPro"/>
</dbReference>
<name>A0A7S1Q751_ALECA</name>
<dbReference type="InterPro" id="IPR036514">
    <property type="entry name" value="SGNH_hydro_sf"/>
</dbReference>
<reference evidence="2" key="1">
    <citation type="submission" date="2021-01" db="EMBL/GenBank/DDBJ databases">
        <authorList>
            <person name="Corre E."/>
            <person name="Pelletier E."/>
            <person name="Niang G."/>
            <person name="Scheremetjew M."/>
            <person name="Finn R."/>
            <person name="Kale V."/>
            <person name="Holt S."/>
            <person name="Cochrane G."/>
            <person name="Meng A."/>
            <person name="Brown T."/>
            <person name="Cohen L."/>
        </authorList>
    </citation>
    <scope>NUCLEOTIDE SEQUENCE</scope>
    <source>
        <strain evidence="2">OF101</strain>
    </source>
</reference>
<organism evidence="2">
    <name type="scientific">Alexandrium catenella</name>
    <name type="common">Red tide dinoflagellate</name>
    <name type="synonym">Gonyaulax catenella</name>
    <dbReference type="NCBI Taxonomy" id="2925"/>
    <lineage>
        <taxon>Eukaryota</taxon>
        <taxon>Sar</taxon>
        <taxon>Alveolata</taxon>
        <taxon>Dinophyceae</taxon>
        <taxon>Gonyaulacales</taxon>
        <taxon>Pyrocystaceae</taxon>
        <taxon>Alexandrium</taxon>
    </lineage>
</organism>
<dbReference type="PANTHER" id="PTHR21325:SF31">
    <property type="entry name" value="GH22081P-RELATED"/>
    <property type="match status" value="1"/>
</dbReference>
<gene>
    <name evidence="2" type="ORF">ACAT0790_LOCUS18299</name>
</gene>
<protein>
    <recommendedName>
        <fullName evidence="3">SGNH hydrolase-type esterase domain-containing protein</fullName>
    </recommendedName>
</protein>
<feature type="chain" id="PRO_5031529823" description="SGNH hydrolase-type esterase domain-containing protein" evidence="1">
    <location>
        <begin position="20"/>
        <end position="400"/>
    </location>
</feature>
<dbReference type="Pfam" id="PF00657">
    <property type="entry name" value="Lipase_GDSL"/>
    <property type="match status" value="1"/>
</dbReference>
<evidence type="ECO:0000256" key="1">
    <source>
        <dbReference type="SAM" id="SignalP"/>
    </source>
</evidence>
<accession>A0A7S1Q751</accession>
<dbReference type="SUPFAM" id="SSF52266">
    <property type="entry name" value="SGNH hydrolase"/>
    <property type="match status" value="1"/>
</dbReference>
<dbReference type="PANTHER" id="PTHR21325">
    <property type="entry name" value="PHOSPHOLIPASE B, PLB1"/>
    <property type="match status" value="1"/>
</dbReference>
<sequence>MARRCVGALAALLLQPVRAEAAGAWPCQAAAPARPSPSDATQVHPAHISVAMAMGDSITAAFGARPAVTDAARGKLGHPMLPLEYRSLSFSGGEGAADEWTLPFFLRQYNGSLSGPSDRHMAVIQTPSMGYLDEGGDKLNAALTYAHSWEMEMEVEELIKQSKSIPGFGERWKLLTLLIGANDLCDGMPADDGGIFAACDGNATVRTAMADRYESSIRTALTKVRDSFGRIIVQLLPMLSISSVAKVREDHLWCRVLDIPKDVVNECACIDQEPSVRKTPGREQLDALDATVAEFNSRLQSLASEFNLQRPDFAVVAQSAARGQPAPDASFLGAIDCFHPSAKAQGQLAVNIWNGLFDRSSVPKPLNASSVPLCPGADAVIAVGNATAAREGPMEGMLLV</sequence>
<dbReference type="InterPro" id="IPR001087">
    <property type="entry name" value="GDSL"/>
</dbReference>
<dbReference type="InterPro" id="IPR038885">
    <property type="entry name" value="PLB1"/>
</dbReference>
<evidence type="ECO:0000313" key="2">
    <source>
        <dbReference type="EMBL" id="CAD9123137.1"/>
    </source>
</evidence>
<evidence type="ECO:0008006" key="3">
    <source>
        <dbReference type="Google" id="ProtNLM"/>
    </source>
</evidence>
<dbReference type="GO" id="GO:0006644">
    <property type="term" value="P:phospholipid metabolic process"/>
    <property type="evidence" value="ECO:0007669"/>
    <property type="project" value="TreeGrafter"/>
</dbReference>
<keyword evidence="1" id="KW-0732">Signal</keyword>